<protein>
    <submittedName>
        <fullName evidence="1">Uncharacterized protein</fullName>
    </submittedName>
</protein>
<dbReference type="AlphaFoldDB" id="A0A139H408"/>
<accession>A0A139H408</accession>
<dbReference type="Proteomes" id="UP000070133">
    <property type="component" value="Unassembled WGS sequence"/>
</dbReference>
<reference evidence="1 2" key="1">
    <citation type="submission" date="2015-07" db="EMBL/GenBank/DDBJ databases">
        <title>Comparative genomics of the Sigatoka disease complex on banana suggests a link between parallel evolutionary changes in Pseudocercospora fijiensis and Pseudocercospora eumusae and increased virulence on the banana host.</title>
        <authorList>
            <person name="Chang T.-C."/>
            <person name="Salvucci A."/>
            <person name="Crous P.W."/>
            <person name="Stergiopoulos I."/>
        </authorList>
    </citation>
    <scope>NUCLEOTIDE SEQUENCE [LARGE SCALE GENOMIC DNA]</scope>
    <source>
        <strain evidence="1 2">CBS 114824</strain>
    </source>
</reference>
<evidence type="ECO:0000313" key="2">
    <source>
        <dbReference type="Proteomes" id="UP000070133"/>
    </source>
</evidence>
<name>A0A139H408_9PEZI</name>
<evidence type="ECO:0000313" key="1">
    <source>
        <dbReference type="EMBL" id="KXS97220.1"/>
    </source>
</evidence>
<sequence>MMIMVRGSDMVLDISQIMKQVVVYNVCVDCKAIDINYMCNSDCVQSLGPIFDHGLVHVLVPADVPGRGEGRKHGHVAEEDGAQNRGDVRGHVYEGVAGRFPQYALEPGDVTARGGGVPIGLQPEHDSHRVVGHDFMQVPARESQEDRDRQPLLDLSITLSSSSTMLTTVSDLSIKPAGEVADLM</sequence>
<comment type="caution">
    <text evidence="1">The sequence shown here is derived from an EMBL/GenBank/DDBJ whole genome shotgun (WGS) entry which is preliminary data.</text>
</comment>
<gene>
    <name evidence="1" type="ORF">AC578_2852</name>
</gene>
<organism evidence="1 2">
    <name type="scientific">Pseudocercospora eumusae</name>
    <dbReference type="NCBI Taxonomy" id="321146"/>
    <lineage>
        <taxon>Eukaryota</taxon>
        <taxon>Fungi</taxon>
        <taxon>Dikarya</taxon>
        <taxon>Ascomycota</taxon>
        <taxon>Pezizomycotina</taxon>
        <taxon>Dothideomycetes</taxon>
        <taxon>Dothideomycetidae</taxon>
        <taxon>Mycosphaerellales</taxon>
        <taxon>Mycosphaerellaceae</taxon>
        <taxon>Pseudocercospora</taxon>
    </lineage>
</organism>
<dbReference type="EMBL" id="LFZN01000149">
    <property type="protein sequence ID" value="KXS97220.1"/>
    <property type="molecule type" value="Genomic_DNA"/>
</dbReference>
<proteinExistence type="predicted"/>
<keyword evidence="2" id="KW-1185">Reference proteome</keyword>